<dbReference type="Pfam" id="PF10983">
    <property type="entry name" value="DUF2793"/>
    <property type="match status" value="1"/>
</dbReference>
<organism evidence="1 2">
    <name type="scientific">Microvirga thermotolerans</name>
    <dbReference type="NCBI Taxonomy" id="2651334"/>
    <lineage>
        <taxon>Bacteria</taxon>
        <taxon>Pseudomonadati</taxon>
        <taxon>Pseudomonadota</taxon>
        <taxon>Alphaproteobacteria</taxon>
        <taxon>Hyphomicrobiales</taxon>
        <taxon>Methylobacteriaceae</taxon>
        <taxon>Microvirga</taxon>
    </lineage>
</organism>
<name>A0A5P9JY68_9HYPH</name>
<protein>
    <submittedName>
        <fullName evidence="1">DUF2793 domain-containing protein</fullName>
    </submittedName>
</protein>
<dbReference type="KEGG" id="mico:GDR74_13050"/>
<sequence>MTTTPHLALPLLAAAQAQKHVTHNEAIAILDALVQLAVRERNRTSPPASPEEGERYLVGEGAGGAFAGHEGTIALFDLGAWRFLAPRAGWCAYVEAESLLLVFDGTAWKEAGSCLRAIDRLDRLGIGTEADALNRLAANLNAALFDARRGDQGGTDDLRLVLNKPAARNVLSLIFQTGYSGRAEAGLTGVDDFSLRVSPDGSTWLDAVKVDNRTGVVSFPRGTAPVGANLIMNSAFTVNQRGYTGSLLIPGTYGFDRWKAGSGSLVLSRAADGTISLQGSAEQTIDASLAETLLGAPSFAGCTLTLSVSDLSQPVAATIGTREAILPAGPGRTSVTVTLDASETGHIRLLLTTSSTVTFKRLKLEVGPNPTPWLREPADIEEMRCRRYYQRLSVTGVPGVLPCLGLRRNANLIDIPVPMTSPMRAAPAVATNAFSWAAASPTGGQFGFLDSTTGTWIGQSGGVSVSVAASSPSSAILRFQAATSFTGAAGAAGFLHLGSSAHIGLQAEI</sequence>
<dbReference type="AlphaFoldDB" id="A0A5P9JY68"/>
<dbReference type="Proteomes" id="UP000325614">
    <property type="component" value="Chromosome"/>
</dbReference>
<dbReference type="InterPro" id="IPR021251">
    <property type="entry name" value="DUF2793"/>
</dbReference>
<evidence type="ECO:0000313" key="1">
    <source>
        <dbReference type="EMBL" id="QFU17071.1"/>
    </source>
</evidence>
<accession>A0A5P9JY68</accession>
<dbReference type="EMBL" id="CP045423">
    <property type="protein sequence ID" value="QFU17071.1"/>
    <property type="molecule type" value="Genomic_DNA"/>
</dbReference>
<dbReference type="RefSeq" id="WP_152586707.1">
    <property type="nucleotide sequence ID" value="NZ_CP045423.1"/>
</dbReference>
<evidence type="ECO:0000313" key="2">
    <source>
        <dbReference type="Proteomes" id="UP000325614"/>
    </source>
</evidence>
<proteinExistence type="predicted"/>
<reference evidence="1 2" key="1">
    <citation type="submission" date="2019-10" db="EMBL/GenBank/DDBJ databases">
        <title>Isolation, Identification of Microvirga thermotolerans HR1, a novel thermophilic bacterium and Comparative Genomics of the genus Microvirga.</title>
        <authorList>
            <person name="Li J."/>
            <person name="Zhang W."/>
            <person name="Lin M."/>
            <person name="Wang J."/>
        </authorList>
    </citation>
    <scope>NUCLEOTIDE SEQUENCE [LARGE SCALE GENOMIC DNA]</scope>
    <source>
        <strain evidence="1 2">HR1</strain>
    </source>
</reference>
<keyword evidence="2" id="KW-1185">Reference proteome</keyword>
<gene>
    <name evidence="1" type="ORF">GDR74_13050</name>
</gene>